<protein>
    <submittedName>
        <fullName evidence="2">Uncharacterized protein</fullName>
    </submittedName>
</protein>
<evidence type="ECO:0000313" key="2">
    <source>
        <dbReference type="EMBL" id="KON83258.1"/>
    </source>
</evidence>
<dbReference type="RefSeq" id="WP_053429877.1">
    <property type="nucleotide sequence ID" value="NZ_JAMQJB010000005.1"/>
</dbReference>
<keyword evidence="1" id="KW-1133">Transmembrane helix</keyword>
<dbReference type="OrthoDB" id="2892509at2"/>
<comment type="caution">
    <text evidence="2">The sequence shown here is derived from an EMBL/GenBank/DDBJ whole genome shotgun (WGS) entry which is preliminary data.</text>
</comment>
<name>A0A0M0G0F0_9BACI</name>
<evidence type="ECO:0000313" key="3">
    <source>
        <dbReference type="Proteomes" id="UP000037405"/>
    </source>
</evidence>
<feature type="transmembrane region" description="Helical" evidence="1">
    <location>
        <begin position="12"/>
        <end position="33"/>
    </location>
</feature>
<dbReference type="EMBL" id="LGUE01000008">
    <property type="protein sequence ID" value="KON83258.1"/>
    <property type="molecule type" value="Genomic_DNA"/>
</dbReference>
<dbReference type="PATRIC" id="fig|189381.12.peg.3696"/>
<keyword evidence="1" id="KW-0472">Membrane</keyword>
<feature type="transmembrane region" description="Helical" evidence="1">
    <location>
        <begin position="45"/>
        <end position="66"/>
    </location>
</feature>
<keyword evidence="3" id="KW-1185">Reference proteome</keyword>
<dbReference type="AlphaFoldDB" id="A0A0M0G0F0"/>
<evidence type="ECO:0000256" key="1">
    <source>
        <dbReference type="SAM" id="Phobius"/>
    </source>
</evidence>
<accession>A0A0M0G0F0</accession>
<gene>
    <name evidence="2" type="ORF">AF331_20780</name>
</gene>
<dbReference type="Proteomes" id="UP000037405">
    <property type="component" value="Unassembled WGS sequence"/>
</dbReference>
<reference evidence="3" key="1">
    <citation type="submission" date="2015-07" db="EMBL/GenBank/DDBJ databases">
        <title>Fjat-14235 jcm11544.</title>
        <authorList>
            <person name="Liu B."/>
            <person name="Wang J."/>
            <person name="Zhu Y."/>
            <person name="Liu G."/>
            <person name="Chen Q."/>
            <person name="Chen Z."/>
            <person name="Lan J."/>
            <person name="Che J."/>
            <person name="Ge C."/>
            <person name="Shi H."/>
            <person name="Pan Z."/>
            <person name="Liu X."/>
        </authorList>
    </citation>
    <scope>NUCLEOTIDE SEQUENCE [LARGE SCALE GENOMIC DNA]</scope>
    <source>
        <strain evidence="3">JCM 11544</strain>
    </source>
</reference>
<organism evidence="2 3">
    <name type="scientific">Rossellomorea marisflavi</name>
    <dbReference type="NCBI Taxonomy" id="189381"/>
    <lineage>
        <taxon>Bacteria</taxon>
        <taxon>Bacillati</taxon>
        <taxon>Bacillota</taxon>
        <taxon>Bacilli</taxon>
        <taxon>Bacillales</taxon>
        <taxon>Bacillaceae</taxon>
        <taxon>Rossellomorea</taxon>
    </lineage>
</organism>
<proteinExistence type="predicted"/>
<sequence length="76" mass="8358">MQRLLERLFAISLLLSLVLAFIMVISQLIGLIMGNGEWAVLSSEWLKQPTIILAAIFSGIAFVLGYTKAYKVKGTS</sequence>
<keyword evidence="1" id="KW-0812">Transmembrane</keyword>